<protein>
    <recommendedName>
        <fullName evidence="5">Alpha-acetolactate decarboxylase</fullName>
        <ecNumber evidence="4">4.1.1.5</ecNumber>
    </recommendedName>
</protein>
<sequence length="237" mass="25554">MAPASQLFQYSTASALMAGIASTGIRVSNLLSHGNYGLGTVANVDGEVVVVNGVPYHLQSSGDVKVLDDQQQLPFAMVAHFSKDRSLSIDGLPHKDAIRDNLLRIYPGATNRFIIFKLEGQFDTMTARVVRGQEYPGQSLSELGEHQKVNKYEHVRGTIVGFWSPSFMDGISVGGLHAHFLSSDNTFGGHVLALEASGSLQLTADVLNSFHLELPESNDFDKAKLEPGGDALKKVEG</sequence>
<evidence type="ECO:0000256" key="2">
    <source>
        <dbReference type="ARBA" id="ARBA00005170"/>
    </source>
</evidence>
<dbReference type="GeneID" id="28849656"/>
<keyword evidence="6" id="KW-0210">Decarboxylase</keyword>
<accession>A0A179F534</accession>
<dbReference type="PANTHER" id="PTHR35524">
    <property type="entry name" value="ALPHA-ACETOLACTATE DECARBOXYLASE"/>
    <property type="match status" value="1"/>
</dbReference>
<dbReference type="PIRSF" id="PIRSF001332">
    <property type="entry name" value="Acetolac_decarb"/>
    <property type="match status" value="1"/>
</dbReference>
<organism evidence="9 10">
    <name type="scientific">Pochonia chlamydosporia 170</name>
    <dbReference type="NCBI Taxonomy" id="1380566"/>
    <lineage>
        <taxon>Eukaryota</taxon>
        <taxon>Fungi</taxon>
        <taxon>Dikarya</taxon>
        <taxon>Ascomycota</taxon>
        <taxon>Pezizomycotina</taxon>
        <taxon>Sordariomycetes</taxon>
        <taxon>Hypocreomycetidae</taxon>
        <taxon>Hypocreales</taxon>
        <taxon>Clavicipitaceae</taxon>
        <taxon>Pochonia</taxon>
    </lineage>
</organism>
<dbReference type="Proteomes" id="UP000078397">
    <property type="component" value="Unassembled WGS sequence"/>
</dbReference>
<evidence type="ECO:0000256" key="8">
    <source>
        <dbReference type="ARBA" id="ARBA00023239"/>
    </source>
</evidence>
<dbReference type="OrthoDB" id="509395at2759"/>
<dbReference type="Gene3D" id="3.30.1330.80">
    <property type="entry name" value="Hypothetical protein, similar to alpha- acetolactate decarboxylase, domain 2"/>
    <property type="match status" value="2"/>
</dbReference>
<dbReference type="Pfam" id="PF03306">
    <property type="entry name" value="AAL_decarboxy"/>
    <property type="match status" value="1"/>
</dbReference>
<evidence type="ECO:0000256" key="1">
    <source>
        <dbReference type="ARBA" id="ARBA00001784"/>
    </source>
</evidence>
<evidence type="ECO:0000256" key="4">
    <source>
        <dbReference type="ARBA" id="ARBA00013204"/>
    </source>
</evidence>
<keyword evidence="8" id="KW-0456">Lyase</keyword>
<name>A0A179F534_METCM</name>
<dbReference type="STRING" id="1380566.A0A179F534"/>
<comment type="catalytic activity">
    <reaction evidence="1">
        <text>(2S)-2-acetolactate + H(+) = (R)-acetoin + CO2</text>
        <dbReference type="Rhea" id="RHEA:21580"/>
        <dbReference type="ChEBI" id="CHEBI:15378"/>
        <dbReference type="ChEBI" id="CHEBI:15686"/>
        <dbReference type="ChEBI" id="CHEBI:16526"/>
        <dbReference type="ChEBI" id="CHEBI:58476"/>
        <dbReference type="EC" id="4.1.1.5"/>
    </reaction>
</comment>
<comment type="pathway">
    <text evidence="2">Polyol metabolism; (R,R)-butane-2,3-diol biosynthesis; (R,R)-butane-2,3-diol from pyruvate: step 2/3.</text>
</comment>
<comment type="caution">
    <text evidence="9">The sequence shown here is derived from an EMBL/GenBank/DDBJ whole genome shotgun (WGS) entry which is preliminary data.</text>
</comment>
<dbReference type="GO" id="GO:0047605">
    <property type="term" value="F:acetolactate decarboxylase activity"/>
    <property type="evidence" value="ECO:0007669"/>
    <property type="project" value="UniProtKB-EC"/>
</dbReference>
<evidence type="ECO:0000313" key="9">
    <source>
        <dbReference type="EMBL" id="OAQ60536.1"/>
    </source>
</evidence>
<dbReference type="NCBIfam" id="TIGR01252">
    <property type="entry name" value="acetolac_decarb"/>
    <property type="match status" value="1"/>
</dbReference>
<dbReference type="CDD" id="cd17299">
    <property type="entry name" value="acetolactate_decarboxylase"/>
    <property type="match status" value="1"/>
</dbReference>
<keyword evidence="10" id="KW-1185">Reference proteome</keyword>
<gene>
    <name evidence="9" type="ORF">VFPPC_06668</name>
</gene>
<evidence type="ECO:0000313" key="10">
    <source>
        <dbReference type="Proteomes" id="UP000078397"/>
    </source>
</evidence>
<reference evidence="9 10" key="1">
    <citation type="journal article" date="2016" name="PLoS Pathog.">
        <title>Biosynthesis of antibiotic leucinostatins in bio-control fungus Purpureocillium lilacinum and their inhibition on phytophthora revealed by genome mining.</title>
        <authorList>
            <person name="Wang G."/>
            <person name="Liu Z."/>
            <person name="Lin R."/>
            <person name="Li E."/>
            <person name="Mao Z."/>
            <person name="Ling J."/>
            <person name="Yang Y."/>
            <person name="Yin W.B."/>
            <person name="Xie B."/>
        </authorList>
    </citation>
    <scope>NUCLEOTIDE SEQUENCE [LARGE SCALE GENOMIC DNA]</scope>
    <source>
        <strain evidence="9">170</strain>
    </source>
</reference>
<dbReference type="GO" id="GO:0045151">
    <property type="term" value="P:acetoin biosynthetic process"/>
    <property type="evidence" value="ECO:0007669"/>
    <property type="project" value="UniProtKB-KW"/>
</dbReference>
<evidence type="ECO:0000256" key="6">
    <source>
        <dbReference type="ARBA" id="ARBA00022793"/>
    </source>
</evidence>
<dbReference type="AlphaFoldDB" id="A0A179F534"/>
<dbReference type="PANTHER" id="PTHR35524:SF1">
    <property type="entry name" value="ALPHA-ACETOLACTATE DECARBOXYLASE"/>
    <property type="match status" value="1"/>
</dbReference>
<keyword evidence="7" id="KW-0005">Acetoin biosynthesis</keyword>
<comment type="similarity">
    <text evidence="3">Belongs to the alpha-acetolactate decarboxylase family.</text>
</comment>
<evidence type="ECO:0000256" key="3">
    <source>
        <dbReference type="ARBA" id="ARBA00007106"/>
    </source>
</evidence>
<dbReference type="RefSeq" id="XP_018138414.1">
    <property type="nucleotide sequence ID" value="XM_018285662.1"/>
</dbReference>
<dbReference type="KEGG" id="pchm:VFPPC_06668"/>
<evidence type="ECO:0000256" key="5">
    <source>
        <dbReference type="ARBA" id="ARBA00020164"/>
    </source>
</evidence>
<dbReference type="EMBL" id="LSBJ02000008">
    <property type="protein sequence ID" value="OAQ60536.1"/>
    <property type="molecule type" value="Genomic_DNA"/>
</dbReference>
<evidence type="ECO:0000256" key="7">
    <source>
        <dbReference type="ARBA" id="ARBA00023061"/>
    </source>
</evidence>
<dbReference type="SUPFAM" id="SSF117856">
    <property type="entry name" value="AF0104/ALDC/Ptd012-like"/>
    <property type="match status" value="1"/>
</dbReference>
<dbReference type="UniPathway" id="UPA00626">
    <property type="reaction ID" value="UER00678"/>
</dbReference>
<dbReference type="InterPro" id="IPR005128">
    <property type="entry name" value="Acetolactate_a_deCO2ase"/>
</dbReference>
<dbReference type="EC" id="4.1.1.5" evidence="4"/>
<proteinExistence type="inferred from homology"/>